<evidence type="ECO:0000313" key="10">
    <source>
        <dbReference type="EMBL" id="HHE33038.1"/>
    </source>
</evidence>
<evidence type="ECO:0000256" key="6">
    <source>
        <dbReference type="ARBA" id="ARBA00023136"/>
    </source>
</evidence>
<comment type="subcellular location">
    <subcellularLocation>
        <location evidence="1">Cell membrane</location>
        <topology evidence="1">Multi-pass membrane protein</topology>
    </subcellularLocation>
</comment>
<proteinExistence type="inferred from homology"/>
<feature type="transmembrane region" description="Helical" evidence="7">
    <location>
        <begin position="285"/>
        <end position="312"/>
    </location>
</feature>
<dbReference type="Pfam" id="PF12704">
    <property type="entry name" value="MacB_PCD"/>
    <property type="match status" value="1"/>
</dbReference>
<feature type="transmembrane region" description="Helical" evidence="7">
    <location>
        <begin position="333"/>
        <end position="361"/>
    </location>
</feature>
<dbReference type="GO" id="GO:0098797">
    <property type="term" value="C:plasma membrane protein complex"/>
    <property type="evidence" value="ECO:0007669"/>
    <property type="project" value="TreeGrafter"/>
</dbReference>
<evidence type="ECO:0000256" key="2">
    <source>
        <dbReference type="ARBA" id="ARBA00005236"/>
    </source>
</evidence>
<gene>
    <name evidence="10" type="ORF">ENL07_10590</name>
</gene>
<feature type="transmembrane region" description="Helical" evidence="7">
    <location>
        <begin position="386"/>
        <end position="404"/>
    </location>
</feature>
<evidence type="ECO:0000256" key="5">
    <source>
        <dbReference type="ARBA" id="ARBA00022989"/>
    </source>
</evidence>
<keyword evidence="4 7" id="KW-0812">Transmembrane</keyword>
<organism evidence="10">
    <name type="scientific">Chlorobaculum parvum</name>
    <dbReference type="NCBI Taxonomy" id="274539"/>
    <lineage>
        <taxon>Bacteria</taxon>
        <taxon>Pseudomonadati</taxon>
        <taxon>Chlorobiota</taxon>
        <taxon>Chlorobiia</taxon>
        <taxon>Chlorobiales</taxon>
        <taxon>Chlorobiaceae</taxon>
        <taxon>Chlorobaculum</taxon>
    </lineage>
</organism>
<keyword evidence="3" id="KW-1003">Cell membrane</keyword>
<feature type="transmembrane region" description="Helical" evidence="7">
    <location>
        <begin position="21"/>
        <end position="42"/>
    </location>
</feature>
<dbReference type="EMBL" id="DRSQ01000231">
    <property type="protein sequence ID" value="HHE33038.1"/>
    <property type="molecule type" value="Genomic_DNA"/>
</dbReference>
<dbReference type="AlphaFoldDB" id="A0A7C5H9V8"/>
<evidence type="ECO:0000259" key="8">
    <source>
        <dbReference type="Pfam" id="PF02687"/>
    </source>
</evidence>
<feature type="domain" description="MacB-like periplasmic core" evidence="9">
    <location>
        <begin position="21"/>
        <end position="260"/>
    </location>
</feature>
<evidence type="ECO:0000256" key="1">
    <source>
        <dbReference type="ARBA" id="ARBA00004651"/>
    </source>
</evidence>
<accession>A0A7C5H9V8</accession>
<dbReference type="InterPro" id="IPR025857">
    <property type="entry name" value="MacB_PCD"/>
</dbReference>
<feature type="domain" description="ABC3 transporter permease C-terminal" evidence="8">
    <location>
        <begin position="289"/>
        <end position="411"/>
    </location>
</feature>
<dbReference type="Proteomes" id="UP000886058">
    <property type="component" value="Unassembled WGS sequence"/>
</dbReference>
<comment type="similarity">
    <text evidence="2">Belongs to the ABC-4 integral membrane protein family. LolC/E subfamily.</text>
</comment>
<sequence>MTFLDLLRFAWVHLRERKRQTLLTALGVAVGSAMMITTIAVARGSSQSVFIKLIDIAPHITIGADRVVPEVPDNLFGFAQGRIAFVRKNVTTDKKVVIKNYSQVVETIKPIREIEDISPYVTSKLLARNKNRYTPCFAKGVVPQLEAGIANLKKNLLEPEALTELAWTSSGIILGELLAEKLKVGYRDTIMLVDKDGNEYPVMVVGRFKSGFNNKDKSEAYVNLPLAQRMEALSSNTVTGIGLRIADIDQADALAARIEKLTGFETESWSETNKNVIDFYNRNGVITLVLVSFVFVVAGLGVSSVMTTVVLQKVKDIAILRSMGVQRGSITRIFMLEGLMMGTLGVLLGSPVGHLICNLIARIRFEPSKAGVVSSDRLLVVETPEAHLIVIAFGILIAVISSVGPARRATSYLPVQVLRGEVG</sequence>
<evidence type="ECO:0000256" key="3">
    <source>
        <dbReference type="ARBA" id="ARBA00022475"/>
    </source>
</evidence>
<name>A0A7C5H9V8_9CHLB</name>
<keyword evidence="5 7" id="KW-1133">Transmembrane helix</keyword>
<protein>
    <submittedName>
        <fullName evidence="10">ABC transporter permease</fullName>
    </submittedName>
</protein>
<dbReference type="GO" id="GO:0044874">
    <property type="term" value="P:lipoprotein localization to outer membrane"/>
    <property type="evidence" value="ECO:0007669"/>
    <property type="project" value="TreeGrafter"/>
</dbReference>
<reference evidence="10" key="1">
    <citation type="journal article" date="2020" name="mSystems">
        <title>Genome- and Community-Level Interaction Insights into Carbon Utilization and Element Cycling Functions of Hydrothermarchaeota in Hydrothermal Sediment.</title>
        <authorList>
            <person name="Zhou Z."/>
            <person name="Liu Y."/>
            <person name="Xu W."/>
            <person name="Pan J."/>
            <person name="Luo Z.H."/>
            <person name="Li M."/>
        </authorList>
    </citation>
    <scope>NUCLEOTIDE SEQUENCE [LARGE SCALE GENOMIC DNA]</scope>
    <source>
        <strain evidence="10">HyVt-633</strain>
    </source>
</reference>
<evidence type="ECO:0000256" key="4">
    <source>
        <dbReference type="ARBA" id="ARBA00022692"/>
    </source>
</evidence>
<dbReference type="Pfam" id="PF02687">
    <property type="entry name" value="FtsX"/>
    <property type="match status" value="1"/>
</dbReference>
<keyword evidence="6 7" id="KW-0472">Membrane</keyword>
<dbReference type="PANTHER" id="PTHR30489:SF0">
    <property type="entry name" value="LIPOPROTEIN-RELEASING SYSTEM TRANSMEMBRANE PROTEIN LOLE"/>
    <property type="match status" value="1"/>
</dbReference>
<evidence type="ECO:0000259" key="9">
    <source>
        <dbReference type="Pfam" id="PF12704"/>
    </source>
</evidence>
<evidence type="ECO:0000256" key="7">
    <source>
        <dbReference type="SAM" id="Phobius"/>
    </source>
</evidence>
<dbReference type="InterPro" id="IPR003838">
    <property type="entry name" value="ABC3_permease_C"/>
</dbReference>
<dbReference type="InterPro" id="IPR051447">
    <property type="entry name" value="Lipoprotein-release_system"/>
</dbReference>
<comment type="caution">
    <text evidence="10">The sequence shown here is derived from an EMBL/GenBank/DDBJ whole genome shotgun (WGS) entry which is preliminary data.</text>
</comment>
<dbReference type="PANTHER" id="PTHR30489">
    <property type="entry name" value="LIPOPROTEIN-RELEASING SYSTEM TRANSMEMBRANE PROTEIN LOLE"/>
    <property type="match status" value="1"/>
</dbReference>